<evidence type="ECO:0000313" key="5">
    <source>
        <dbReference type="Proteomes" id="UP001388673"/>
    </source>
</evidence>
<dbReference type="InterPro" id="IPR050425">
    <property type="entry name" value="NAD(P)_dehydrat-like"/>
</dbReference>
<dbReference type="GO" id="GO:0016616">
    <property type="term" value="F:oxidoreductase activity, acting on the CH-OH group of donors, NAD or NADP as acceptor"/>
    <property type="evidence" value="ECO:0007669"/>
    <property type="project" value="TreeGrafter"/>
</dbReference>
<dbReference type="InterPro" id="IPR036291">
    <property type="entry name" value="NAD(P)-bd_dom_sf"/>
</dbReference>
<comment type="similarity">
    <text evidence="2">Belongs to the NAD(P)-dependent epimerase/dehydratase family. Dihydroflavonol-4-reductase subfamily.</text>
</comment>
<keyword evidence="1" id="KW-0560">Oxidoreductase</keyword>
<evidence type="ECO:0000256" key="2">
    <source>
        <dbReference type="ARBA" id="ARBA00023445"/>
    </source>
</evidence>
<proteinExistence type="inferred from homology"/>
<dbReference type="AlphaFoldDB" id="A0AAW0YDZ2"/>
<name>A0AAW0YDZ2_9TREE</name>
<dbReference type="Gene3D" id="3.40.50.720">
    <property type="entry name" value="NAD(P)-binding Rossmann-like Domain"/>
    <property type="match status" value="1"/>
</dbReference>
<dbReference type="InterPro" id="IPR001509">
    <property type="entry name" value="Epimerase_deHydtase"/>
</dbReference>
<organism evidence="4 5">
    <name type="scientific">Kwoniella newhampshirensis</name>
    <dbReference type="NCBI Taxonomy" id="1651941"/>
    <lineage>
        <taxon>Eukaryota</taxon>
        <taxon>Fungi</taxon>
        <taxon>Dikarya</taxon>
        <taxon>Basidiomycota</taxon>
        <taxon>Agaricomycotina</taxon>
        <taxon>Tremellomycetes</taxon>
        <taxon>Tremellales</taxon>
        <taxon>Cryptococcaceae</taxon>
        <taxon>Kwoniella</taxon>
    </lineage>
</organism>
<dbReference type="GeneID" id="92183623"/>
<accession>A0AAW0YDZ2</accession>
<comment type="caution">
    <text evidence="4">The sequence shown here is derived from an EMBL/GenBank/DDBJ whole genome shotgun (WGS) entry which is preliminary data.</text>
</comment>
<evidence type="ECO:0000313" key="4">
    <source>
        <dbReference type="EMBL" id="KAK8844519.1"/>
    </source>
</evidence>
<dbReference type="RefSeq" id="XP_066799743.1">
    <property type="nucleotide sequence ID" value="XM_066949449.1"/>
</dbReference>
<dbReference type="Proteomes" id="UP001388673">
    <property type="component" value="Unassembled WGS sequence"/>
</dbReference>
<dbReference type="KEGG" id="kne:92183623"/>
<dbReference type="PANTHER" id="PTHR10366">
    <property type="entry name" value="NAD DEPENDENT EPIMERASE/DEHYDRATASE"/>
    <property type="match status" value="1"/>
</dbReference>
<sequence length="340" mass="37292">MPSMNRLQQGDTVLVTGATGLIGSGFKIRGVTRDVGKTKPMKDIIDQMYGPGKIEFVQVNDPYPVDAYKAALEGTSGLIHLAVDLGAVFNPDASVDDAIESATNMVLGLLKTATKIPHMKAVVVTSSNGSIYNIEYGKDINVSLNDFNENSVKMAREVSKDHPYRAAYIYCAAKARSEQALWKWFSETKPPFSVNTVLPHTTIGKPFNPAEGVYTTSTWLSELFDGNVKSPVVGFLAPGNWFVDVRDCAIIHVAALLDPDTNGQRLWAAGQPPVHINEILKIWREAFPNHKGAPDFDTPAQPLQFLDREASTKLLQKYAGRGWTPFKDSLIDNVKDRAKA</sequence>
<protein>
    <recommendedName>
        <fullName evidence="3">NAD-dependent epimerase/dehydratase domain-containing protein</fullName>
    </recommendedName>
</protein>
<dbReference type="EMBL" id="JBCAWK010000013">
    <property type="protein sequence ID" value="KAK8844519.1"/>
    <property type="molecule type" value="Genomic_DNA"/>
</dbReference>
<evidence type="ECO:0000259" key="3">
    <source>
        <dbReference type="Pfam" id="PF01370"/>
    </source>
</evidence>
<feature type="domain" description="NAD-dependent epimerase/dehydratase" evidence="3">
    <location>
        <begin position="13"/>
        <end position="262"/>
    </location>
</feature>
<dbReference type="SUPFAM" id="SSF51735">
    <property type="entry name" value="NAD(P)-binding Rossmann-fold domains"/>
    <property type="match status" value="1"/>
</dbReference>
<dbReference type="Pfam" id="PF01370">
    <property type="entry name" value="Epimerase"/>
    <property type="match status" value="1"/>
</dbReference>
<gene>
    <name evidence="4" type="ORF">IAR55_006365</name>
</gene>
<keyword evidence="5" id="KW-1185">Reference proteome</keyword>
<evidence type="ECO:0000256" key="1">
    <source>
        <dbReference type="ARBA" id="ARBA00023002"/>
    </source>
</evidence>
<reference evidence="4 5" key="1">
    <citation type="journal article" date="2024" name="bioRxiv">
        <title>Comparative genomics of Cryptococcus and Kwoniella reveals pathogenesis evolution and contrasting karyotype dynamics via intercentromeric recombination or chromosome fusion.</title>
        <authorList>
            <person name="Coelho M.A."/>
            <person name="David-Palma M."/>
            <person name="Shea T."/>
            <person name="Bowers K."/>
            <person name="McGinley-Smith S."/>
            <person name="Mohammad A.W."/>
            <person name="Gnirke A."/>
            <person name="Yurkov A.M."/>
            <person name="Nowrousian M."/>
            <person name="Sun S."/>
            <person name="Cuomo C.A."/>
            <person name="Heitman J."/>
        </authorList>
    </citation>
    <scope>NUCLEOTIDE SEQUENCE [LARGE SCALE GENOMIC DNA]</scope>
    <source>
        <strain evidence="4 5">CBS 13917</strain>
    </source>
</reference>
<dbReference type="PANTHER" id="PTHR10366:SF562">
    <property type="entry name" value="ALDEHYDE REDUCTASE II (AFU_ORTHOLOGUE AFUA_1G11360)"/>
    <property type="match status" value="1"/>
</dbReference>